<dbReference type="AlphaFoldDB" id="A0A2K0XI05"/>
<comment type="caution">
    <text evidence="1">The sequence shown here is derived from an EMBL/GenBank/DDBJ whole genome shotgun (WGS) entry which is preliminary data.</text>
</comment>
<sequence>MSDFILSVWKECTQRQGFAGLVSPRSILLKWHIVPCSSPEKVVLIFERSLVSTFCKDNTHSVDLQTKFHLFTYKNKLKQKSKLVWVYSLSEMYEELLNFNDDLVEASVAFCLIILPKIDHLKSSK</sequence>
<reference evidence="1 2" key="1">
    <citation type="submission" date="2017-03" db="EMBL/GenBank/DDBJ databases">
        <authorList>
            <person name="Afonso C.L."/>
            <person name="Miller P.J."/>
            <person name="Scott M.A."/>
            <person name="Spackman E."/>
            <person name="Goraichik I."/>
            <person name="Dimitrov K.M."/>
            <person name="Suarez D.L."/>
            <person name="Swayne D.E."/>
        </authorList>
    </citation>
    <scope>NUCLEOTIDE SEQUENCE [LARGE SCALE GENOMIC DNA]</scope>
    <source>
        <strain evidence="1 2">DNF00076</strain>
    </source>
</reference>
<organism evidence="1 2">
    <name type="scientific">Hoylesella timonensis</name>
    <dbReference type="NCBI Taxonomy" id="386414"/>
    <lineage>
        <taxon>Bacteria</taxon>
        <taxon>Pseudomonadati</taxon>
        <taxon>Bacteroidota</taxon>
        <taxon>Bacteroidia</taxon>
        <taxon>Bacteroidales</taxon>
        <taxon>Prevotellaceae</taxon>
        <taxon>Hoylesella</taxon>
    </lineage>
</organism>
<dbReference type="EMBL" id="NBAX01000006">
    <property type="protein sequence ID" value="PNP94160.1"/>
    <property type="molecule type" value="Genomic_DNA"/>
</dbReference>
<proteinExistence type="predicted"/>
<name>A0A2K0XI05_9BACT</name>
<gene>
    <name evidence="1" type="ORF">BFS16_08310</name>
</gene>
<evidence type="ECO:0000313" key="1">
    <source>
        <dbReference type="EMBL" id="PNP94160.1"/>
    </source>
</evidence>
<accession>A0A2K0XI05</accession>
<dbReference type="Proteomes" id="UP000236634">
    <property type="component" value="Unassembled WGS sequence"/>
</dbReference>
<evidence type="ECO:0000313" key="2">
    <source>
        <dbReference type="Proteomes" id="UP000236634"/>
    </source>
</evidence>
<protein>
    <submittedName>
        <fullName evidence="1">Uncharacterized protein</fullName>
    </submittedName>
</protein>
<dbReference type="RefSeq" id="WP_103003573.1">
    <property type="nucleotide sequence ID" value="NZ_NBAX01000006.1"/>
</dbReference>